<organism evidence="2 3">
    <name type="scientific">Plakobranchus ocellatus</name>
    <dbReference type="NCBI Taxonomy" id="259542"/>
    <lineage>
        <taxon>Eukaryota</taxon>
        <taxon>Metazoa</taxon>
        <taxon>Spiralia</taxon>
        <taxon>Lophotrochozoa</taxon>
        <taxon>Mollusca</taxon>
        <taxon>Gastropoda</taxon>
        <taxon>Heterobranchia</taxon>
        <taxon>Euthyneura</taxon>
        <taxon>Panpulmonata</taxon>
        <taxon>Sacoglossa</taxon>
        <taxon>Placobranchoidea</taxon>
        <taxon>Plakobranchidae</taxon>
        <taxon>Plakobranchus</taxon>
    </lineage>
</organism>
<name>A0AAV3Y8M2_9GAST</name>
<sequence>MTKGPLLAQKFEDEKTVYILTTSHSAETVSKTRHGQERTIPKSIDTYNKNMGGVNQIDQMLEPYDATRKPVHWYVKLAIHLIQIAVLNGWTLYRKRGGQGDFYAYSRNVIASLVFRDGVVPTLENETSQDLQHVISSMKFLRLKVNCAHKSTARFVTKEEDAETHAFIVQAVLVNSDFALVNALRSTPLRSPSSCNHWSGFLLHLRRTSTDIDKAFKEDRDLSPSSISLLQFSNQVKAPSRACQSKDEVVI</sequence>
<dbReference type="Proteomes" id="UP000735302">
    <property type="component" value="Unassembled WGS sequence"/>
</dbReference>
<dbReference type="EMBL" id="BLXT01000588">
    <property type="protein sequence ID" value="GFN78413.1"/>
    <property type="molecule type" value="Genomic_DNA"/>
</dbReference>
<evidence type="ECO:0000259" key="1">
    <source>
        <dbReference type="Pfam" id="PF13843"/>
    </source>
</evidence>
<dbReference type="Pfam" id="PF13843">
    <property type="entry name" value="DDE_Tnp_1_7"/>
    <property type="match status" value="1"/>
</dbReference>
<accession>A0AAV3Y8M2</accession>
<feature type="domain" description="PiggyBac transposable element-derived protein" evidence="1">
    <location>
        <begin position="3"/>
        <end position="90"/>
    </location>
</feature>
<gene>
    <name evidence="2" type="ORF">PoB_000491900</name>
</gene>
<dbReference type="AlphaFoldDB" id="A0AAV3Y8M2"/>
<evidence type="ECO:0000313" key="2">
    <source>
        <dbReference type="EMBL" id="GFN78413.1"/>
    </source>
</evidence>
<keyword evidence="3" id="KW-1185">Reference proteome</keyword>
<dbReference type="InterPro" id="IPR029526">
    <property type="entry name" value="PGBD"/>
</dbReference>
<dbReference type="PANTHER" id="PTHR46599:SF3">
    <property type="entry name" value="PIGGYBAC TRANSPOSABLE ELEMENT-DERIVED PROTEIN 4"/>
    <property type="match status" value="1"/>
</dbReference>
<evidence type="ECO:0000313" key="3">
    <source>
        <dbReference type="Proteomes" id="UP000735302"/>
    </source>
</evidence>
<dbReference type="PANTHER" id="PTHR46599">
    <property type="entry name" value="PIGGYBAC TRANSPOSABLE ELEMENT-DERIVED PROTEIN 4"/>
    <property type="match status" value="1"/>
</dbReference>
<protein>
    <submittedName>
        <fullName evidence="2">PiggyBac transposase uribo2</fullName>
    </submittedName>
</protein>
<comment type="caution">
    <text evidence="2">The sequence shown here is derived from an EMBL/GenBank/DDBJ whole genome shotgun (WGS) entry which is preliminary data.</text>
</comment>
<proteinExistence type="predicted"/>
<reference evidence="2 3" key="1">
    <citation type="journal article" date="2021" name="Elife">
        <title>Chloroplast acquisition without the gene transfer in kleptoplastic sea slugs, Plakobranchus ocellatus.</title>
        <authorList>
            <person name="Maeda T."/>
            <person name="Takahashi S."/>
            <person name="Yoshida T."/>
            <person name="Shimamura S."/>
            <person name="Takaki Y."/>
            <person name="Nagai Y."/>
            <person name="Toyoda A."/>
            <person name="Suzuki Y."/>
            <person name="Arimoto A."/>
            <person name="Ishii H."/>
            <person name="Satoh N."/>
            <person name="Nishiyama T."/>
            <person name="Hasebe M."/>
            <person name="Maruyama T."/>
            <person name="Minagawa J."/>
            <person name="Obokata J."/>
            <person name="Shigenobu S."/>
        </authorList>
    </citation>
    <scope>NUCLEOTIDE SEQUENCE [LARGE SCALE GENOMIC DNA]</scope>
</reference>